<comment type="caution">
    <text evidence="11">The sequence shown here is derived from an EMBL/GenBank/DDBJ whole genome shotgun (WGS) entry which is preliminary data.</text>
</comment>
<accession>A0A133XKU6</accession>
<evidence type="ECO:0000256" key="4">
    <source>
        <dbReference type="ARBA" id="ARBA00022519"/>
    </source>
</evidence>
<keyword evidence="4 9" id="KW-0997">Cell inner membrane</keyword>
<comment type="subunit">
    <text evidence="9">The complex comprises the extracytoplasmic solute receptor protein and the two transmembrane proteins.</text>
</comment>
<evidence type="ECO:0000256" key="1">
    <source>
        <dbReference type="ARBA" id="ARBA00004429"/>
    </source>
</evidence>
<dbReference type="InterPro" id="IPR055348">
    <property type="entry name" value="DctQ"/>
</dbReference>
<dbReference type="AlphaFoldDB" id="A0A133XKU6"/>
<feature type="transmembrane region" description="Helical" evidence="9">
    <location>
        <begin position="134"/>
        <end position="157"/>
    </location>
</feature>
<keyword evidence="2 9" id="KW-0813">Transport</keyword>
<comment type="subcellular location">
    <subcellularLocation>
        <location evidence="1 9">Cell inner membrane</location>
        <topology evidence="1 9">Multi-pass membrane protein</topology>
    </subcellularLocation>
</comment>
<dbReference type="GO" id="GO:0015740">
    <property type="term" value="P:C4-dicarboxylate transport"/>
    <property type="evidence" value="ECO:0007669"/>
    <property type="project" value="TreeGrafter"/>
</dbReference>
<evidence type="ECO:0000256" key="6">
    <source>
        <dbReference type="ARBA" id="ARBA00022989"/>
    </source>
</evidence>
<reference evidence="11 12" key="1">
    <citation type="submission" date="2015-12" db="EMBL/GenBank/DDBJ databases">
        <title>Nitrous oxide reduction kinetics distinguish bacteria harboring typical versus atypical NosZ.</title>
        <authorList>
            <person name="Yoon S."/>
            <person name="Nissen S."/>
            <person name="Park D."/>
            <person name="Sanford R.A."/>
            <person name="Loeffler F.E."/>
        </authorList>
    </citation>
    <scope>NUCLEOTIDE SEQUENCE [LARGE SCALE GENOMIC DNA]</scope>
    <source>
        <strain evidence="11 12">ATCC BAA-841</strain>
    </source>
</reference>
<name>A0A133XKU6_9RHOO</name>
<dbReference type="GO" id="GO:0005886">
    <property type="term" value="C:plasma membrane"/>
    <property type="evidence" value="ECO:0007669"/>
    <property type="project" value="UniProtKB-SubCell"/>
</dbReference>
<comment type="similarity">
    <text evidence="8 9">Belongs to the TRAP transporter small permease family.</text>
</comment>
<dbReference type="Pfam" id="PF04290">
    <property type="entry name" value="DctQ"/>
    <property type="match status" value="1"/>
</dbReference>
<protein>
    <recommendedName>
        <fullName evidence="9">TRAP transporter small permease protein</fullName>
    </recommendedName>
</protein>
<evidence type="ECO:0000256" key="7">
    <source>
        <dbReference type="ARBA" id="ARBA00023136"/>
    </source>
</evidence>
<keyword evidence="12" id="KW-1185">Reference proteome</keyword>
<sequence length="161" mass="17878">MSENNNAVATGGKLTLAAVERFLMAASMGLLCLLTMANVLVRYFTDISFAFTEEISVALMVVMTLIGASHAFASNHHIAITFFVDRRPALLGLARRFAVLCSLVMFALLAWYGVSMAWDDYSFEVTSPSLGVPQWWYTVWLPVLSIVIVLRLLVVLWRGVK</sequence>
<gene>
    <name evidence="11" type="ORF">AT959_07085</name>
</gene>
<dbReference type="EMBL" id="LODL01000013">
    <property type="protein sequence ID" value="KXB31570.1"/>
    <property type="molecule type" value="Genomic_DNA"/>
</dbReference>
<dbReference type="STRING" id="281362.AT959_07085"/>
<evidence type="ECO:0000259" key="10">
    <source>
        <dbReference type="Pfam" id="PF04290"/>
    </source>
</evidence>
<feature type="transmembrane region" description="Helical" evidence="9">
    <location>
        <begin position="93"/>
        <end position="114"/>
    </location>
</feature>
<evidence type="ECO:0000313" key="11">
    <source>
        <dbReference type="EMBL" id="KXB31570.1"/>
    </source>
</evidence>
<evidence type="ECO:0000256" key="8">
    <source>
        <dbReference type="ARBA" id="ARBA00038436"/>
    </source>
</evidence>
<dbReference type="InterPro" id="IPR007387">
    <property type="entry name" value="TRAP_DctQ"/>
</dbReference>
<feature type="domain" description="Tripartite ATP-independent periplasmic transporters DctQ component" evidence="10">
    <location>
        <begin position="31"/>
        <end position="160"/>
    </location>
</feature>
<dbReference type="Proteomes" id="UP000070186">
    <property type="component" value="Unassembled WGS sequence"/>
</dbReference>
<comment type="function">
    <text evidence="9">Part of the tripartite ATP-independent periplasmic (TRAP) transport system.</text>
</comment>
<evidence type="ECO:0000256" key="2">
    <source>
        <dbReference type="ARBA" id="ARBA00022448"/>
    </source>
</evidence>
<feature type="transmembrane region" description="Helical" evidence="9">
    <location>
        <begin position="22"/>
        <end position="43"/>
    </location>
</feature>
<evidence type="ECO:0000256" key="5">
    <source>
        <dbReference type="ARBA" id="ARBA00022692"/>
    </source>
</evidence>
<organism evidence="11 12">
    <name type="scientific">Dechloromonas denitrificans</name>
    <dbReference type="NCBI Taxonomy" id="281362"/>
    <lineage>
        <taxon>Bacteria</taxon>
        <taxon>Pseudomonadati</taxon>
        <taxon>Pseudomonadota</taxon>
        <taxon>Betaproteobacteria</taxon>
        <taxon>Rhodocyclales</taxon>
        <taxon>Azonexaceae</taxon>
        <taxon>Dechloromonas</taxon>
    </lineage>
</organism>
<dbReference type="GO" id="GO:0022857">
    <property type="term" value="F:transmembrane transporter activity"/>
    <property type="evidence" value="ECO:0007669"/>
    <property type="project" value="UniProtKB-UniRule"/>
</dbReference>
<keyword evidence="5 9" id="KW-0812">Transmembrane</keyword>
<dbReference type="PANTHER" id="PTHR35011:SF2">
    <property type="entry name" value="2,3-DIKETO-L-GULONATE TRAP TRANSPORTER SMALL PERMEASE PROTEIN YIAM"/>
    <property type="match status" value="1"/>
</dbReference>
<keyword evidence="7 9" id="KW-0472">Membrane</keyword>
<feature type="transmembrane region" description="Helical" evidence="9">
    <location>
        <begin position="55"/>
        <end position="73"/>
    </location>
</feature>
<keyword evidence="3" id="KW-1003">Cell membrane</keyword>
<proteinExistence type="inferred from homology"/>
<dbReference type="PANTHER" id="PTHR35011">
    <property type="entry name" value="2,3-DIKETO-L-GULONATE TRAP TRANSPORTER SMALL PERMEASE PROTEIN YIAM"/>
    <property type="match status" value="1"/>
</dbReference>
<evidence type="ECO:0000313" key="12">
    <source>
        <dbReference type="Proteomes" id="UP000070186"/>
    </source>
</evidence>
<evidence type="ECO:0000256" key="3">
    <source>
        <dbReference type="ARBA" id="ARBA00022475"/>
    </source>
</evidence>
<dbReference type="RefSeq" id="WP_066882054.1">
    <property type="nucleotide sequence ID" value="NZ_LODL01000013.1"/>
</dbReference>
<evidence type="ECO:0000256" key="9">
    <source>
        <dbReference type="RuleBase" id="RU369079"/>
    </source>
</evidence>
<keyword evidence="6 9" id="KW-1133">Transmembrane helix</keyword>